<dbReference type="Proteomes" id="UP000075230">
    <property type="component" value="Unassembled WGS sequence"/>
</dbReference>
<proteinExistence type="predicted"/>
<organism evidence="3 4">
    <name type="scientific">Aspergillus kawachii</name>
    <name type="common">White koji mold</name>
    <name type="synonym">Aspergillus awamori var. kawachi</name>
    <dbReference type="NCBI Taxonomy" id="1069201"/>
    <lineage>
        <taxon>Eukaryota</taxon>
        <taxon>Fungi</taxon>
        <taxon>Dikarya</taxon>
        <taxon>Ascomycota</taxon>
        <taxon>Pezizomycotina</taxon>
        <taxon>Eurotiomycetes</taxon>
        <taxon>Eurotiomycetidae</taxon>
        <taxon>Eurotiales</taxon>
        <taxon>Aspergillaceae</taxon>
        <taxon>Aspergillus</taxon>
        <taxon>Aspergillus subgen. Circumdati</taxon>
    </lineage>
</organism>
<gene>
    <name evidence="3" type="ORF">RIB2604_00602350</name>
</gene>
<name>A0A146F0B6_ASPKA</name>
<feature type="transmembrane region" description="Helical" evidence="2">
    <location>
        <begin position="301"/>
        <end position="320"/>
    </location>
</feature>
<keyword evidence="2" id="KW-1133">Transmembrane helix</keyword>
<protein>
    <submittedName>
        <fullName evidence="3">Similar to An07g02800</fullName>
    </submittedName>
</protein>
<dbReference type="GO" id="GO:0016020">
    <property type="term" value="C:membrane"/>
    <property type="evidence" value="ECO:0007669"/>
    <property type="project" value="TreeGrafter"/>
</dbReference>
<dbReference type="PANTHER" id="PTHR41807:SF1">
    <property type="entry name" value="GLUTATHIONE TRANSFERASE 3"/>
    <property type="match status" value="1"/>
</dbReference>
<evidence type="ECO:0000313" key="3">
    <source>
        <dbReference type="EMBL" id="GAT19655.1"/>
    </source>
</evidence>
<evidence type="ECO:0000313" key="4">
    <source>
        <dbReference type="Proteomes" id="UP000075230"/>
    </source>
</evidence>
<feature type="transmembrane region" description="Helical" evidence="2">
    <location>
        <begin position="257"/>
        <end position="280"/>
    </location>
</feature>
<comment type="caution">
    <text evidence="3">The sequence shown here is derived from an EMBL/GenBank/DDBJ whole genome shotgun (WGS) entry which is preliminary data.</text>
</comment>
<accession>A0A146F0B6</accession>
<feature type="region of interest" description="Disordered" evidence="1">
    <location>
        <begin position="69"/>
        <end position="111"/>
    </location>
</feature>
<feature type="transmembrane region" description="Helical" evidence="2">
    <location>
        <begin position="344"/>
        <end position="365"/>
    </location>
</feature>
<reference evidence="3 4" key="1">
    <citation type="journal article" date="2016" name="DNA Res.">
        <title>Genome sequence of Aspergillus luchuensis NBRC 4314.</title>
        <authorList>
            <person name="Yamada O."/>
            <person name="Machida M."/>
            <person name="Hosoyama A."/>
            <person name="Goto M."/>
            <person name="Takahashi T."/>
            <person name="Futagami T."/>
            <person name="Yamagata Y."/>
            <person name="Takeuchi M."/>
            <person name="Kobayashi T."/>
            <person name="Koike H."/>
            <person name="Abe K."/>
            <person name="Asai K."/>
            <person name="Arita M."/>
            <person name="Fujita N."/>
            <person name="Fukuda K."/>
            <person name="Higa K."/>
            <person name="Horikawa H."/>
            <person name="Ishikawa T."/>
            <person name="Jinno K."/>
            <person name="Kato Y."/>
            <person name="Kirimura K."/>
            <person name="Mizutani O."/>
            <person name="Nakasone K."/>
            <person name="Sano M."/>
            <person name="Shiraishi Y."/>
            <person name="Tsukahara M."/>
            <person name="Gomi K."/>
        </authorList>
    </citation>
    <scope>NUCLEOTIDE SEQUENCE [LARGE SCALE GENOMIC DNA]</scope>
    <source>
        <strain evidence="3 4">RIB 2604</strain>
    </source>
</reference>
<keyword evidence="2" id="KW-0472">Membrane</keyword>
<keyword evidence="2" id="KW-0812">Transmembrane</keyword>
<dbReference type="InterPro" id="IPR038872">
    <property type="entry name" value="Put_GTT3"/>
</dbReference>
<reference evidence="4" key="2">
    <citation type="submission" date="2016-02" db="EMBL/GenBank/DDBJ databases">
        <title>Genome sequencing of Aspergillus luchuensis NBRC 4314.</title>
        <authorList>
            <person name="Yamada O."/>
        </authorList>
    </citation>
    <scope>NUCLEOTIDE SEQUENCE [LARGE SCALE GENOMIC DNA]</scope>
    <source>
        <strain evidence="4">RIB 2604</strain>
    </source>
</reference>
<dbReference type="EMBL" id="BCWF01000006">
    <property type="protein sequence ID" value="GAT19655.1"/>
    <property type="molecule type" value="Genomic_DNA"/>
</dbReference>
<sequence>MPTGLPYLQKLRKPQLAEWAELTDLQDYEDLTKPDLAAALDSHLQANESIFKTDARLADYYRRLSQSPRVYSPTKRAPKVEVSPTPDEAPRSVRRRQVKAKVEREPTYDTPRTITPHCRDCFLASIPLTSHREESEPQTPGQVVGVQPPTMSSLVSELPPSPAVVTDVIDRQTAAWGKSVSELWSETGVHERTESLRSNLSSVKAFGTLILSVEALNVLRAVVPWNYVGTVPMPPWTHLSDLKIAIPDIFILVEGHFWAVVSLWALISAALPFTVAYFFNLSLQAAQAGSQVRRGRAGVHASFDPLSFYIAKAVITYLVYTEQFTFWGAYQGLTIDRLEGSVPWGLNGALAGSAIGVIGTLYEAILRK</sequence>
<evidence type="ECO:0000256" key="2">
    <source>
        <dbReference type="SAM" id="Phobius"/>
    </source>
</evidence>
<evidence type="ECO:0000256" key="1">
    <source>
        <dbReference type="SAM" id="MobiDB-lite"/>
    </source>
</evidence>
<dbReference type="AlphaFoldDB" id="A0A146F0B6"/>
<dbReference type="VEuPathDB" id="FungiDB:ASPFODRAFT_56681"/>
<dbReference type="PANTHER" id="PTHR41807">
    <property type="entry name" value="GLUTATHIONE TRANSFERASE 3"/>
    <property type="match status" value="1"/>
</dbReference>
<feature type="region of interest" description="Disordered" evidence="1">
    <location>
        <begin position="131"/>
        <end position="158"/>
    </location>
</feature>